<feature type="transmembrane region" description="Helical" evidence="1">
    <location>
        <begin position="112"/>
        <end position="131"/>
    </location>
</feature>
<evidence type="ECO:0000313" key="4">
    <source>
        <dbReference type="Proteomes" id="UP000473681"/>
    </source>
</evidence>
<dbReference type="RefSeq" id="WP_012449977.1">
    <property type="nucleotide sequence ID" value="NZ_CP010520.1"/>
</dbReference>
<keyword evidence="1" id="KW-0812">Transmembrane</keyword>
<gene>
    <name evidence="2" type="ORF">FC774_12545</name>
    <name evidence="3" type="ORF">FDB51_01650</name>
</gene>
<dbReference type="OrthoDB" id="48209at2"/>
<organism evidence="3 4">
    <name type="scientific">Clostridium botulinum</name>
    <dbReference type="NCBI Taxonomy" id="1491"/>
    <lineage>
        <taxon>Bacteria</taxon>
        <taxon>Bacillati</taxon>
        <taxon>Bacillota</taxon>
        <taxon>Clostridia</taxon>
        <taxon>Eubacteriales</taxon>
        <taxon>Clostridiaceae</taxon>
        <taxon>Clostridium</taxon>
    </lineage>
</organism>
<dbReference type="EMBL" id="SWOV01000036">
    <property type="protein sequence ID" value="NFF88687.1"/>
    <property type="molecule type" value="Genomic_DNA"/>
</dbReference>
<dbReference type="InterPro" id="IPR045407">
    <property type="entry name" value="DUF6512"/>
</dbReference>
<dbReference type="Proteomes" id="UP000476820">
    <property type="component" value="Unassembled WGS sequence"/>
</dbReference>
<evidence type="ECO:0000256" key="1">
    <source>
        <dbReference type="SAM" id="Phobius"/>
    </source>
</evidence>
<feature type="transmembrane region" description="Helical" evidence="1">
    <location>
        <begin position="143"/>
        <end position="162"/>
    </location>
</feature>
<dbReference type="Proteomes" id="UP000473681">
    <property type="component" value="Unassembled WGS sequence"/>
</dbReference>
<evidence type="ECO:0000313" key="3">
    <source>
        <dbReference type="EMBL" id="NFN33851.1"/>
    </source>
</evidence>
<reference evidence="4 5" key="1">
    <citation type="submission" date="2019-04" db="EMBL/GenBank/DDBJ databases">
        <title>Genome sequencing of Clostridium botulinum Groups I-IV and Clostridium butyricum.</title>
        <authorList>
            <person name="Brunt J."/>
            <person name="Van Vliet A.H.M."/>
            <person name="Stringer S.C."/>
            <person name="Carter A.T."/>
            <person name="Peck M.W."/>
        </authorList>
    </citation>
    <scope>NUCLEOTIDE SEQUENCE [LARGE SCALE GENOMIC DNA]</scope>
    <source>
        <strain evidence="2 5">1605</strain>
        <strain evidence="3 4">CB-K-33E</strain>
    </source>
</reference>
<dbReference type="AlphaFoldDB" id="A0A0C2SLS9"/>
<sequence>MFQFYFYYKLYFLLSIPFIVLLATLFHYTYKLSNNSLLVGIFTPINESIWEHLKLAIYPTIIWYAMSNIIFKNIILDWKKWFYTCTISMIIASIIIVVFYYTYTGALGIHSLVLDIFSLVLGVSIGQYIGFKAYANYDLSNNYLYSGLFFITIFLFTLFTFVQPKIPLFIDSTTGKYGIN</sequence>
<dbReference type="Pfam" id="PF20122">
    <property type="entry name" value="DUF6512"/>
    <property type="match status" value="1"/>
</dbReference>
<dbReference type="EMBL" id="SWVK01000002">
    <property type="protein sequence ID" value="NFN33851.1"/>
    <property type="molecule type" value="Genomic_DNA"/>
</dbReference>
<name>A0A0C2SLS9_CLOBO</name>
<comment type="caution">
    <text evidence="3">The sequence shown here is derived from an EMBL/GenBank/DDBJ whole genome shotgun (WGS) entry which is preliminary data.</text>
</comment>
<protein>
    <submittedName>
        <fullName evidence="3">Uncharacterized protein</fullName>
    </submittedName>
</protein>
<feature type="transmembrane region" description="Helical" evidence="1">
    <location>
        <begin position="81"/>
        <end position="100"/>
    </location>
</feature>
<keyword evidence="1" id="KW-1133">Transmembrane helix</keyword>
<accession>A0A0C2SLS9</accession>
<keyword evidence="1" id="KW-0472">Membrane</keyword>
<evidence type="ECO:0000313" key="5">
    <source>
        <dbReference type="Proteomes" id="UP000476820"/>
    </source>
</evidence>
<feature type="transmembrane region" description="Helical" evidence="1">
    <location>
        <begin position="6"/>
        <end position="28"/>
    </location>
</feature>
<feature type="transmembrane region" description="Helical" evidence="1">
    <location>
        <begin position="55"/>
        <end position="75"/>
    </location>
</feature>
<proteinExistence type="predicted"/>
<evidence type="ECO:0000313" key="2">
    <source>
        <dbReference type="EMBL" id="NFF88687.1"/>
    </source>
</evidence>